<keyword evidence="2" id="KW-1133">Transmembrane helix</keyword>
<sequence length="391" mass="39158">MTTDDELRDLLLAVEVPPTTADVGLAIATGRRQAARRGAILAGAAAALVVAGGTAYALGAAAPDEHRGAPAAHGPQDPPFAACAVDTIQVPGAPGIPVVDPSGRYVVGSVGGIASRITDGQAVAYPGATGEVVAVNVDGVIAGYDDVVSSSQQLAWTYRDGAKTMLPKLAGYPYTTPTALNARGDVVGYASGEAGDDNVPVLWPADRPGTVVALPVPPGFGTPGTGGSHASGVSDDGVVVGVVRGAAVRWVHEGSPALLPLPAGYEGAEAVTVRGTFAYGWAAVTGGNRVVPVRWFLSSAAGDSAFVMEGAPSDIADGTPNGWSITIGGDLREPVRLSPGGIVQRLPLPPGVRPLPAGSGAGARSISDDGRTVTGATGDRRLLIWHCDPPS</sequence>
<feature type="transmembrane region" description="Helical" evidence="2">
    <location>
        <begin position="39"/>
        <end position="58"/>
    </location>
</feature>
<reference evidence="3 4" key="1">
    <citation type="journal article" date="2019" name="Int. J. Syst. Evol. Microbiol.">
        <title>The Global Catalogue of Microorganisms (GCM) 10K type strain sequencing project: providing services to taxonomists for standard genome sequencing and annotation.</title>
        <authorList>
            <consortium name="The Broad Institute Genomics Platform"/>
            <consortium name="The Broad Institute Genome Sequencing Center for Infectious Disease"/>
            <person name="Wu L."/>
            <person name="Ma J."/>
        </authorList>
    </citation>
    <scope>NUCLEOTIDE SEQUENCE [LARGE SCALE GENOMIC DNA]</scope>
    <source>
        <strain evidence="3 4">JCM 15933</strain>
    </source>
</reference>
<organism evidence="3 4">
    <name type="scientific">Dactylosporangium maewongense</name>
    <dbReference type="NCBI Taxonomy" id="634393"/>
    <lineage>
        <taxon>Bacteria</taxon>
        <taxon>Bacillati</taxon>
        <taxon>Actinomycetota</taxon>
        <taxon>Actinomycetes</taxon>
        <taxon>Micromonosporales</taxon>
        <taxon>Micromonosporaceae</taxon>
        <taxon>Dactylosporangium</taxon>
    </lineage>
</organism>
<keyword evidence="2" id="KW-0812">Transmembrane</keyword>
<evidence type="ECO:0000313" key="3">
    <source>
        <dbReference type="EMBL" id="GAA1500478.1"/>
    </source>
</evidence>
<keyword evidence="2" id="KW-0472">Membrane</keyword>
<name>A0ABN1ZL01_9ACTN</name>
<evidence type="ECO:0000256" key="1">
    <source>
        <dbReference type="SAM" id="MobiDB-lite"/>
    </source>
</evidence>
<evidence type="ECO:0000256" key="2">
    <source>
        <dbReference type="SAM" id="Phobius"/>
    </source>
</evidence>
<dbReference type="Proteomes" id="UP001501470">
    <property type="component" value="Unassembled WGS sequence"/>
</dbReference>
<gene>
    <name evidence="3" type="ORF">GCM10009827_006450</name>
</gene>
<accession>A0ABN1ZL01</accession>
<dbReference type="EMBL" id="BAAAQD010000001">
    <property type="protein sequence ID" value="GAA1500478.1"/>
    <property type="molecule type" value="Genomic_DNA"/>
</dbReference>
<dbReference type="RefSeq" id="WP_344499283.1">
    <property type="nucleotide sequence ID" value="NZ_BAAAQD010000001.1"/>
</dbReference>
<proteinExistence type="predicted"/>
<keyword evidence="4" id="KW-1185">Reference proteome</keyword>
<comment type="caution">
    <text evidence="3">The sequence shown here is derived from an EMBL/GenBank/DDBJ whole genome shotgun (WGS) entry which is preliminary data.</text>
</comment>
<evidence type="ECO:0000313" key="4">
    <source>
        <dbReference type="Proteomes" id="UP001501470"/>
    </source>
</evidence>
<feature type="region of interest" description="Disordered" evidence="1">
    <location>
        <begin position="354"/>
        <end position="375"/>
    </location>
</feature>
<protein>
    <submittedName>
        <fullName evidence="3">Uncharacterized protein</fullName>
    </submittedName>
</protein>